<dbReference type="AlphaFoldDB" id="A0A2H9TZT6"/>
<evidence type="ECO:0000313" key="2">
    <source>
        <dbReference type="Proteomes" id="UP000235861"/>
    </source>
</evidence>
<reference evidence="1 2" key="1">
    <citation type="submission" date="2017-11" db="EMBL/GenBank/DDBJ databases">
        <title>Draft genome sequence of environmental isolate Aeromonas cavernicola sp. nov. MDC 2508.</title>
        <authorList>
            <person name="Colston S.M."/>
            <person name="Navarro A."/>
            <person name="Martinez-Murcia A.J."/>
            <person name="Graf J."/>
        </authorList>
    </citation>
    <scope>NUCLEOTIDE SEQUENCE [LARGE SCALE GENOMIC DNA]</scope>
    <source>
        <strain evidence="1 2">MDC 2508</strain>
    </source>
</reference>
<dbReference type="RefSeq" id="WP_100295434.1">
    <property type="nucleotide sequence ID" value="NZ_PGGC01000295.1"/>
</dbReference>
<dbReference type="EMBL" id="PGGC01000295">
    <property type="protein sequence ID" value="PJG57316.1"/>
    <property type="molecule type" value="Genomic_DNA"/>
</dbReference>
<organism evidence="1 2">
    <name type="scientific">Aeromonas cavernicola</name>
    <dbReference type="NCBI Taxonomy" id="1006623"/>
    <lineage>
        <taxon>Bacteria</taxon>
        <taxon>Pseudomonadati</taxon>
        <taxon>Pseudomonadota</taxon>
        <taxon>Gammaproteobacteria</taxon>
        <taxon>Aeromonadales</taxon>
        <taxon>Aeromonadaceae</taxon>
        <taxon>Aeromonas</taxon>
    </lineage>
</organism>
<sequence>MASRVKENSKAFFNYVKKERMTGVKVGLFIYKGGKMCLEAVEVSEVLNEYFSLVFTTERELDDGEDNMSEVEVLEHVDIKGEEVLELLKYVRMDKSLGLDRIFPRLLEAREEIAEPLARIFMSSLSTGMVPEDWREANVVPLFKKGSRDSPGNYRPVSLTSVVGKLLEKILRDRIYGHLENHGLIRDSQHGFVKGSSCLTSSLRR</sequence>
<name>A0A2H9TZT6_9GAMM</name>
<dbReference type="PANTHER" id="PTHR33395">
    <property type="entry name" value="TRANSCRIPTASE, PUTATIVE-RELATED-RELATED"/>
    <property type="match status" value="1"/>
</dbReference>
<keyword evidence="2" id="KW-1185">Reference proteome</keyword>
<dbReference type="PANTHER" id="PTHR33395:SF22">
    <property type="entry name" value="REVERSE TRANSCRIPTASE DOMAIN-CONTAINING PROTEIN"/>
    <property type="match status" value="1"/>
</dbReference>
<evidence type="ECO:0000313" key="1">
    <source>
        <dbReference type="EMBL" id="PJG57316.1"/>
    </source>
</evidence>
<comment type="caution">
    <text evidence="1">The sequence shown here is derived from an EMBL/GenBank/DDBJ whole genome shotgun (WGS) entry which is preliminary data.</text>
</comment>
<gene>
    <name evidence="1" type="ORF">CUC53_18665</name>
</gene>
<proteinExistence type="predicted"/>
<dbReference type="Proteomes" id="UP000235861">
    <property type="component" value="Unassembled WGS sequence"/>
</dbReference>
<dbReference type="GO" id="GO:0031012">
    <property type="term" value="C:extracellular matrix"/>
    <property type="evidence" value="ECO:0007669"/>
    <property type="project" value="TreeGrafter"/>
</dbReference>
<dbReference type="OrthoDB" id="5599633at2"/>
<accession>A0A2H9TZT6</accession>
<protein>
    <submittedName>
        <fullName evidence="1">Uncharacterized protein</fullName>
    </submittedName>
</protein>